<feature type="compositionally biased region" description="Basic and acidic residues" evidence="1">
    <location>
        <begin position="67"/>
        <end position="81"/>
    </location>
</feature>
<keyword evidence="3" id="KW-1185">Reference proteome</keyword>
<accession>A0A9W6YB33</accession>
<feature type="region of interest" description="Disordered" evidence="1">
    <location>
        <begin position="1"/>
        <end position="114"/>
    </location>
</feature>
<proteinExistence type="predicted"/>
<dbReference type="OrthoDB" id="121882at2759"/>
<reference evidence="2" key="1">
    <citation type="submission" date="2023-04" db="EMBL/GenBank/DDBJ databases">
        <title>Phytophthora fragariaefolia NBRC 109709.</title>
        <authorList>
            <person name="Ichikawa N."/>
            <person name="Sato H."/>
            <person name="Tonouchi N."/>
        </authorList>
    </citation>
    <scope>NUCLEOTIDE SEQUENCE</scope>
    <source>
        <strain evidence="2">NBRC 109709</strain>
    </source>
</reference>
<comment type="caution">
    <text evidence="2">The sequence shown here is derived from an EMBL/GenBank/DDBJ whole genome shotgun (WGS) entry which is preliminary data.</text>
</comment>
<dbReference type="AlphaFoldDB" id="A0A9W6YB33"/>
<evidence type="ECO:0000313" key="3">
    <source>
        <dbReference type="Proteomes" id="UP001165121"/>
    </source>
</evidence>
<dbReference type="Proteomes" id="UP001165121">
    <property type="component" value="Unassembled WGS sequence"/>
</dbReference>
<organism evidence="2 3">
    <name type="scientific">Phytophthora fragariaefolia</name>
    <dbReference type="NCBI Taxonomy" id="1490495"/>
    <lineage>
        <taxon>Eukaryota</taxon>
        <taxon>Sar</taxon>
        <taxon>Stramenopiles</taxon>
        <taxon>Oomycota</taxon>
        <taxon>Peronosporomycetes</taxon>
        <taxon>Peronosporales</taxon>
        <taxon>Peronosporaceae</taxon>
        <taxon>Phytophthora</taxon>
    </lineage>
</organism>
<dbReference type="EMBL" id="BSXT01006187">
    <property type="protein sequence ID" value="GMF62093.1"/>
    <property type="molecule type" value="Genomic_DNA"/>
</dbReference>
<protein>
    <submittedName>
        <fullName evidence="2">Unnamed protein product</fullName>
    </submittedName>
</protein>
<evidence type="ECO:0000313" key="2">
    <source>
        <dbReference type="EMBL" id="GMF62093.1"/>
    </source>
</evidence>
<name>A0A9W6YB33_9STRA</name>
<evidence type="ECO:0000256" key="1">
    <source>
        <dbReference type="SAM" id="MobiDB-lite"/>
    </source>
</evidence>
<feature type="compositionally biased region" description="Acidic residues" evidence="1">
    <location>
        <begin position="25"/>
        <end position="35"/>
    </location>
</feature>
<gene>
    <name evidence="2" type="ORF">Pfra01_002708000</name>
</gene>
<sequence>MLDPKKSLAIDAPPLAPYDDGFSTESEDLDVPEESQDLRPHDAVSAVSTHAVVIEDEEKAPAIPPPRVEKTIKREKEKNLPRDPVPVVRSEEETAERTAGAFEPPRNSGHKAGEEHCRNCRGYLTPLAERLQVMRLAAAQCSRRIPPPSRQCGCCYITYPLVALTDESRWQSWPEPRCYMCYWAARATKKTAGERVPRFKREKNGYGNGVGNGGEEESCCRNCKGKMTPLEQRLRVMKEAVSLKKGKKPPETLQCSWCWITYLTADFLTKNRDLTSTTPVCKKCESTAASTETNAPTSDAVATHNLAEGKMSTPEKAVHIIDEEDGDEDGELLEGNKCKCCYGNLMRLTKRVEMMKDAARKDDPSGANLLELL</sequence>